<evidence type="ECO:0000256" key="2">
    <source>
        <dbReference type="ARBA" id="ARBA00004963"/>
    </source>
</evidence>
<feature type="binding site" evidence="7">
    <location>
        <position position="163"/>
    </location>
    <ligand>
        <name>Zn(2+)</name>
        <dbReference type="ChEBI" id="CHEBI:29105"/>
        <label>2</label>
    </ligand>
</feature>
<gene>
    <name evidence="7" type="primary">gloB</name>
    <name evidence="9" type="ORF">EDC45_1539</name>
</gene>
<feature type="binding site" evidence="7">
    <location>
        <position position="108"/>
    </location>
    <ligand>
        <name>Zn(2+)</name>
        <dbReference type="ChEBI" id="CHEBI:29105"/>
        <label>1</label>
    </ligand>
</feature>
<name>A0A4R6VBF8_9PAST</name>
<feature type="binding site" evidence="7">
    <location>
        <position position="57"/>
    </location>
    <ligand>
        <name>Zn(2+)</name>
        <dbReference type="ChEBI" id="CHEBI:29105"/>
        <label>2</label>
    </ligand>
</feature>
<dbReference type="CDD" id="cd07723">
    <property type="entry name" value="hydroxyacylglutathione_hydrolase_MBL-fold"/>
    <property type="match status" value="1"/>
</dbReference>
<dbReference type="UniPathway" id="UPA00619">
    <property type="reaction ID" value="UER00676"/>
</dbReference>
<dbReference type="GO" id="GO:0019243">
    <property type="term" value="P:methylglyoxal catabolic process to D-lactate via S-lactoyl-glutathione"/>
    <property type="evidence" value="ECO:0007669"/>
    <property type="project" value="UniProtKB-UniRule"/>
</dbReference>
<comment type="caution">
    <text evidence="9">The sequence shown here is derived from an EMBL/GenBank/DDBJ whole genome shotgun (WGS) entry which is preliminary data.</text>
</comment>
<dbReference type="Proteomes" id="UP000295657">
    <property type="component" value="Unassembled WGS sequence"/>
</dbReference>
<feature type="binding site" evidence="7">
    <location>
        <position position="125"/>
    </location>
    <ligand>
        <name>Zn(2+)</name>
        <dbReference type="ChEBI" id="CHEBI:29105"/>
        <label>2</label>
    </ligand>
</feature>
<comment type="subunit">
    <text evidence="7">Monomer.</text>
</comment>
<keyword evidence="10" id="KW-1185">Reference proteome</keyword>
<organism evidence="9 10">
    <name type="scientific">Mesocricetibacter intestinalis</name>
    <dbReference type="NCBI Taxonomy" id="1521930"/>
    <lineage>
        <taxon>Bacteria</taxon>
        <taxon>Pseudomonadati</taxon>
        <taxon>Pseudomonadota</taxon>
        <taxon>Gammaproteobacteria</taxon>
        <taxon>Pasteurellales</taxon>
        <taxon>Pasteurellaceae</taxon>
        <taxon>Mesocricetibacter</taxon>
    </lineage>
</organism>
<dbReference type="EC" id="3.1.2.6" evidence="7"/>
<evidence type="ECO:0000313" key="10">
    <source>
        <dbReference type="Proteomes" id="UP000295657"/>
    </source>
</evidence>
<dbReference type="AlphaFoldDB" id="A0A4R6VBF8"/>
<dbReference type="InterPro" id="IPR032282">
    <property type="entry name" value="HAGH_C"/>
</dbReference>
<keyword evidence="6 7" id="KW-0862">Zinc</keyword>
<dbReference type="Gene3D" id="3.60.15.10">
    <property type="entry name" value="Ribonuclease Z/Hydroxyacylglutathione hydrolase-like"/>
    <property type="match status" value="1"/>
</dbReference>
<dbReference type="InterPro" id="IPR017782">
    <property type="entry name" value="Hydroxyacylglutathione_Hdrlase"/>
</dbReference>
<feature type="binding site" evidence="7">
    <location>
        <position position="56"/>
    </location>
    <ligand>
        <name>Zn(2+)</name>
        <dbReference type="ChEBI" id="CHEBI:29105"/>
        <label>2</label>
    </ligand>
</feature>
<feature type="binding site" evidence="7">
    <location>
        <position position="125"/>
    </location>
    <ligand>
        <name>Zn(2+)</name>
        <dbReference type="ChEBI" id="CHEBI:29105"/>
        <label>1</label>
    </ligand>
</feature>
<proteinExistence type="inferred from homology"/>
<evidence type="ECO:0000259" key="8">
    <source>
        <dbReference type="SMART" id="SM00849"/>
    </source>
</evidence>
<comment type="catalytic activity">
    <reaction evidence="1 7">
        <text>an S-(2-hydroxyacyl)glutathione + H2O = a 2-hydroxy carboxylate + glutathione + H(+)</text>
        <dbReference type="Rhea" id="RHEA:21864"/>
        <dbReference type="ChEBI" id="CHEBI:15377"/>
        <dbReference type="ChEBI" id="CHEBI:15378"/>
        <dbReference type="ChEBI" id="CHEBI:57925"/>
        <dbReference type="ChEBI" id="CHEBI:58896"/>
        <dbReference type="ChEBI" id="CHEBI:71261"/>
        <dbReference type="EC" id="3.1.2.6"/>
    </reaction>
</comment>
<evidence type="ECO:0000256" key="6">
    <source>
        <dbReference type="ARBA" id="ARBA00022833"/>
    </source>
</evidence>
<comment type="pathway">
    <text evidence="2 7">Secondary metabolite metabolism; methylglyoxal degradation; (R)-lactate from methylglyoxal: step 2/2.</text>
</comment>
<dbReference type="SMART" id="SM00849">
    <property type="entry name" value="Lactamase_B"/>
    <property type="match status" value="1"/>
</dbReference>
<dbReference type="NCBIfam" id="TIGR03413">
    <property type="entry name" value="GSH_gloB"/>
    <property type="match status" value="1"/>
</dbReference>
<evidence type="ECO:0000256" key="1">
    <source>
        <dbReference type="ARBA" id="ARBA00001623"/>
    </source>
</evidence>
<dbReference type="InterPro" id="IPR001279">
    <property type="entry name" value="Metallo-B-lactamas"/>
</dbReference>
<evidence type="ECO:0000256" key="3">
    <source>
        <dbReference type="ARBA" id="ARBA00006759"/>
    </source>
</evidence>
<comment type="cofactor">
    <cofactor evidence="7">
        <name>Zn(2+)</name>
        <dbReference type="ChEBI" id="CHEBI:29105"/>
    </cofactor>
    <text evidence="7">Binds 2 Zn(2+) ions per subunit.</text>
</comment>
<keyword evidence="4 7" id="KW-0479">Metal-binding</keyword>
<reference evidence="9 10" key="1">
    <citation type="submission" date="2019-03" db="EMBL/GenBank/DDBJ databases">
        <title>Genomic Encyclopedia of Type Strains, Phase IV (KMG-IV): sequencing the most valuable type-strain genomes for metagenomic binning, comparative biology and taxonomic classification.</title>
        <authorList>
            <person name="Goeker M."/>
        </authorList>
    </citation>
    <scope>NUCLEOTIDE SEQUENCE [LARGE SCALE GENOMIC DNA]</scope>
    <source>
        <strain evidence="9 10">DSM 28403</strain>
    </source>
</reference>
<keyword evidence="5 7" id="KW-0378">Hydrolase</keyword>
<dbReference type="RefSeq" id="WP_133545107.1">
    <property type="nucleotide sequence ID" value="NZ_SNYQ01000006.1"/>
</dbReference>
<dbReference type="Pfam" id="PF16123">
    <property type="entry name" value="HAGH_C"/>
    <property type="match status" value="1"/>
</dbReference>
<comment type="similarity">
    <text evidence="3 7">Belongs to the metallo-beta-lactamase superfamily. Glyoxalase II family.</text>
</comment>
<evidence type="ECO:0000256" key="5">
    <source>
        <dbReference type="ARBA" id="ARBA00022801"/>
    </source>
</evidence>
<sequence length="237" mass="26670">MLVALPALDDNYIWLYGRENCPVIVIDIAETEKLFAYLAERELQVEAVLLTHYHDDHTAGVASFKRAYPQVPVFGPPETREKGAEHIVAAGNIRLPHYDIQVIESGGHTANHVSYLTEDHLFCGDTLFSAGCGRVFTGDYAQMFQSLQRLKSLPPETLICPAHEYTLSNLGFAESLSDPAIVRQEVLQQRFTEVRALRAENLPSLPTSLGLEMQINPFLRAKDIKEFTRLRQAKDNF</sequence>
<dbReference type="Pfam" id="PF00753">
    <property type="entry name" value="Lactamase_B"/>
    <property type="match status" value="2"/>
</dbReference>
<dbReference type="GO" id="GO:0004416">
    <property type="term" value="F:hydroxyacylglutathione hydrolase activity"/>
    <property type="evidence" value="ECO:0007669"/>
    <property type="project" value="UniProtKB-UniRule"/>
</dbReference>
<dbReference type="InterPro" id="IPR036866">
    <property type="entry name" value="RibonucZ/Hydroxyglut_hydro"/>
</dbReference>
<evidence type="ECO:0000256" key="7">
    <source>
        <dbReference type="HAMAP-Rule" id="MF_01374"/>
    </source>
</evidence>
<dbReference type="PANTHER" id="PTHR43705">
    <property type="entry name" value="HYDROXYACYLGLUTATHIONE HYDROLASE"/>
    <property type="match status" value="1"/>
</dbReference>
<feature type="domain" description="Metallo-beta-lactamase" evidence="8">
    <location>
        <begin position="10"/>
        <end position="163"/>
    </location>
</feature>
<dbReference type="OrthoDB" id="9802248at2"/>
<dbReference type="HAMAP" id="MF_01374">
    <property type="entry name" value="Glyoxalase_2"/>
    <property type="match status" value="1"/>
</dbReference>
<dbReference type="GO" id="GO:0046872">
    <property type="term" value="F:metal ion binding"/>
    <property type="evidence" value="ECO:0007669"/>
    <property type="project" value="UniProtKB-KW"/>
</dbReference>
<comment type="function">
    <text evidence="7">Thiolesterase that catalyzes the hydrolysis of S-D-lactoyl-glutathione to form glutathione and D-lactic acid.</text>
</comment>
<accession>A0A4R6VBF8</accession>
<evidence type="ECO:0000313" key="9">
    <source>
        <dbReference type="EMBL" id="TDQ57146.1"/>
    </source>
</evidence>
<protein>
    <recommendedName>
        <fullName evidence="7">Hydroxyacylglutathione hydrolase</fullName>
        <ecNumber evidence="7">3.1.2.6</ecNumber>
    </recommendedName>
    <alternativeName>
        <fullName evidence="7">Glyoxalase II</fullName>
        <shortName evidence="7">Glx II</shortName>
    </alternativeName>
</protein>
<dbReference type="InterPro" id="IPR035680">
    <property type="entry name" value="Clx_II_MBL"/>
</dbReference>
<feature type="binding site" evidence="7">
    <location>
        <position position="52"/>
    </location>
    <ligand>
        <name>Zn(2+)</name>
        <dbReference type="ChEBI" id="CHEBI:29105"/>
        <label>1</label>
    </ligand>
</feature>
<feature type="binding site" evidence="7">
    <location>
        <position position="54"/>
    </location>
    <ligand>
        <name>Zn(2+)</name>
        <dbReference type="ChEBI" id="CHEBI:29105"/>
        <label>1</label>
    </ligand>
</feature>
<evidence type="ECO:0000256" key="4">
    <source>
        <dbReference type="ARBA" id="ARBA00022723"/>
    </source>
</evidence>
<dbReference type="PANTHER" id="PTHR43705:SF1">
    <property type="entry name" value="HYDROXYACYLGLUTATHIONE HYDROLASE GLOB"/>
    <property type="match status" value="1"/>
</dbReference>
<dbReference type="SUPFAM" id="SSF56281">
    <property type="entry name" value="Metallo-hydrolase/oxidoreductase"/>
    <property type="match status" value="1"/>
</dbReference>
<dbReference type="EMBL" id="SNYQ01000006">
    <property type="protein sequence ID" value="TDQ57146.1"/>
    <property type="molecule type" value="Genomic_DNA"/>
</dbReference>
<dbReference type="InterPro" id="IPR050110">
    <property type="entry name" value="Glyoxalase_II_hydrolase"/>
</dbReference>